<dbReference type="NCBIfam" id="TIGR01238">
    <property type="entry name" value="D1pyr5carbox3"/>
    <property type="match status" value="1"/>
</dbReference>
<keyword evidence="5" id="KW-0274">FAD</keyword>
<gene>
    <name evidence="10" type="ORF">KT71_02712</name>
</gene>
<dbReference type="InterPro" id="IPR016163">
    <property type="entry name" value="Ald_DH_C"/>
</dbReference>
<dbReference type="Pfam" id="PF01619">
    <property type="entry name" value="Pro_dh"/>
    <property type="match status" value="1"/>
</dbReference>
<dbReference type="GO" id="GO:0003842">
    <property type="term" value="F:L-glutamate gamma-semialdehyde dehydrogenase activity"/>
    <property type="evidence" value="ECO:0007669"/>
    <property type="project" value="UniProtKB-UniRule"/>
</dbReference>
<dbReference type="EC" id="1.2.1.88" evidence="5"/>
<keyword evidence="5" id="KW-0642">Proline metabolism</keyword>
<name>A4A754_9GAMM</name>
<dbReference type="InterPro" id="IPR016161">
    <property type="entry name" value="Ald_DH/histidinol_DH"/>
</dbReference>
<evidence type="ECO:0000256" key="3">
    <source>
        <dbReference type="ARBA" id="ARBA00023027"/>
    </source>
</evidence>
<dbReference type="InterPro" id="IPR029041">
    <property type="entry name" value="FAD-linked_oxidoreductase-like"/>
</dbReference>
<dbReference type="InterPro" id="IPR016162">
    <property type="entry name" value="Ald_DH_N"/>
</dbReference>
<feature type="domain" description="Proline dehydrogenase PutA" evidence="9">
    <location>
        <begin position="72"/>
        <end position="183"/>
    </location>
</feature>
<evidence type="ECO:0000256" key="5">
    <source>
        <dbReference type="PIRNR" id="PIRNR000197"/>
    </source>
</evidence>
<sequence length="1181" mass="126871">MNQVFTPESPAMSARDQHELESIRALHVADEREVLAALVGGVAIDLDLRQRAQARAVDLIERIRSAGQPGLMEMFLAEYGLSTNEGIALMCLAEALLRVPDPGTIDTLIEDKITPYDWSEHSGKSGSAVVNASTVALMMTGRVLDDDNSASVSGLLNRTVKRLGEPVVRMAVKRAMREMGNQFVLGQTIEEAIKRAEGETRRGFRYSFDMLGEAALTQADADAYFEAYSDAIRAIGKSAKGGAMHERPGISVKLSALHPRFEYAKSARLETELAPRLNALARLAKEVNLGLNVDAEESQRLEPFLHVVKAALSDEELAGWDGFGVVVQAYQKRAGAVIDWLHQLATALDRKIMVRLVKGAYWDSEIKQAQVEGVTDYPVFTRRTATDVSYICCASKLLSMTDRIYPQFATHNAQTAATIIELAGERKDYEFQRLHGMGETLFNQLIKDGANCRIYAPVGPHKDLLAYLVRRLLENGANSSFVHKVVDPAYTPLSLASDPFSNLDRLHAARPAALCDPADIYAPERKAARGWDLTNDLVVQELDLARERFLNHRWQAAPILARDIAPSDTRVGRDITNPGNPQEVVGECFDASVSDCESALASAQDWHNAGAQQRAFALRRAADLFELNAGELMALLAREAGKCAPDAVAELREAVDFLRYYANRGEELSQQPARGIITCISPWNFPLAIFTGQIAAALVAGNAVLAKSAESTPLIAAAAVRLMHAAGVPRDVLQYLPGDGATAGTALTSSPEVAGVCFTGSTATAKSINRTMAAKLSPSAPLIAETGGINAGIVDSTALPEQAIRDALASSFQSAGQRCSALRVLYIQEDVADVLLDMLFGAMDELDLGTPWSLATDIGPVINPQAQASIQAYVDKAKDEGRLLKQLKAPGTGYFVGPAVVEVSGIADIENEIFGPVLHIARFAADDFDKIIDDINNSGYGLTFGLHTRIDERVKEVSSAVHAGNLYVNRNQIGAVVESQPFGGEGLSGTGPKAGGPRYVQRFQQPLGAPDLALEDSDTAMADAQAVQSAIDALDWHEAQPLEVRDMPGPTGEANRLALWPRGLVLCLGPTAQEAAMQAGTARRMGCPALMVAPGVDSSQGIDGKLAREALTTLSNIAVVALWSDDKDLREARRALAARDGALIPLVTEDDLDSYCVHERHTCIDTTAAGGNASLLAADSD</sequence>
<comment type="catalytic activity">
    <reaction evidence="5">
        <text>L-proline + a quinone = (S)-1-pyrroline-5-carboxylate + a quinol + H(+)</text>
        <dbReference type="Rhea" id="RHEA:23784"/>
        <dbReference type="ChEBI" id="CHEBI:15378"/>
        <dbReference type="ChEBI" id="CHEBI:17388"/>
        <dbReference type="ChEBI" id="CHEBI:24646"/>
        <dbReference type="ChEBI" id="CHEBI:60039"/>
        <dbReference type="ChEBI" id="CHEBI:132124"/>
        <dbReference type="EC" id="1.5.5.2"/>
    </reaction>
</comment>
<dbReference type="Proteomes" id="UP000019205">
    <property type="component" value="Chromosome"/>
</dbReference>
<dbReference type="PROSITE" id="PS00070">
    <property type="entry name" value="ALDEHYDE_DEHYDR_CYS"/>
    <property type="match status" value="1"/>
</dbReference>
<dbReference type="Gene3D" id="3.20.20.220">
    <property type="match status" value="1"/>
</dbReference>
<evidence type="ECO:0000256" key="2">
    <source>
        <dbReference type="ARBA" id="ARBA00023002"/>
    </source>
</evidence>
<evidence type="ECO:0000259" key="7">
    <source>
        <dbReference type="Pfam" id="PF00171"/>
    </source>
</evidence>
<dbReference type="Pfam" id="PF00171">
    <property type="entry name" value="Aldedh"/>
    <property type="match status" value="1"/>
</dbReference>
<proteinExistence type="inferred from homology"/>
<comment type="similarity">
    <text evidence="5">In the N-terminal section; belongs to the proline dehydrogenase family.</text>
</comment>
<comment type="caution">
    <text evidence="10">The sequence shown here is derived from an EMBL/GenBank/DDBJ whole genome shotgun (WGS) entry which is preliminary data.</text>
</comment>
<dbReference type="GO" id="GO:0010133">
    <property type="term" value="P:L-proline catabolic process to L-glutamate"/>
    <property type="evidence" value="ECO:0007669"/>
    <property type="project" value="UniProtKB-UniRule"/>
</dbReference>
<dbReference type="Gene3D" id="3.40.309.10">
    <property type="entry name" value="Aldehyde Dehydrogenase, Chain A, domain 2"/>
    <property type="match status" value="1"/>
</dbReference>
<dbReference type="GO" id="GO:0009898">
    <property type="term" value="C:cytoplasmic side of plasma membrane"/>
    <property type="evidence" value="ECO:0007669"/>
    <property type="project" value="TreeGrafter"/>
</dbReference>
<dbReference type="CDD" id="cd07125">
    <property type="entry name" value="ALDH_PutA-P5CDH"/>
    <property type="match status" value="1"/>
</dbReference>
<dbReference type="GO" id="GO:0004657">
    <property type="term" value="F:proline dehydrogenase activity"/>
    <property type="evidence" value="ECO:0007669"/>
    <property type="project" value="UniProtKB-UniRule"/>
</dbReference>
<comment type="cofactor">
    <cofactor evidence="5">
        <name>FAD</name>
        <dbReference type="ChEBI" id="CHEBI:57692"/>
    </cofactor>
</comment>
<dbReference type="HOGENOM" id="CLU_005682_1_0_6"/>
<dbReference type="GO" id="GO:0003677">
    <property type="term" value="F:DNA binding"/>
    <property type="evidence" value="ECO:0007669"/>
    <property type="project" value="UniProtKB-KW"/>
</dbReference>
<keyword evidence="5" id="KW-0285">Flavoprotein</keyword>
<dbReference type="UniPathway" id="UPA00261">
    <property type="reaction ID" value="UER00373"/>
</dbReference>
<keyword evidence="3 5" id="KW-0520">NAD</keyword>
<dbReference type="STRING" id="314285.KT71_02712"/>
<evidence type="ECO:0000313" key="10">
    <source>
        <dbReference type="EMBL" id="EAQ98123.2"/>
    </source>
</evidence>
<dbReference type="InterPro" id="IPR002872">
    <property type="entry name" value="Proline_DH_dom"/>
</dbReference>
<dbReference type="InterPro" id="IPR050485">
    <property type="entry name" value="Proline_metab_enzyme"/>
</dbReference>
<dbReference type="InterPro" id="IPR025703">
    <property type="entry name" value="Bifunct_PutA"/>
</dbReference>
<comment type="pathway">
    <text evidence="1 5">Amino-acid degradation; L-proline degradation into L-glutamate; L-glutamate from L-proline: step 2/2.</text>
</comment>
<dbReference type="GO" id="GO:0003700">
    <property type="term" value="F:DNA-binding transcription factor activity"/>
    <property type="evidence" value="ECO:0007669"/>
    <property type="project" value="InterPro"/>
</dbReference>
<keyword evidence="5" id="KW-0805">Transcription regulation</keyword>
<dbReference type="InterPro" id="IPR015590">
    <property type="entry name" value="Aldehyde_DH_dom"/>
</dbReference>
<dbReference type="PANTHER" id="PTHR42862:SF1">
    <property type="entry name" value="DELTA-1-PYRROLINE-5-CARBOXYLATE DEHYDROGENASE 2, ISOFORM A-RELATED"/>
    <property type="match status" value="1"/>
</dbReference>
<dbReference type="eggNOG" id="COG4230">
    <property type="taxonomic scope" value="Bacteria"/>
</dbReference>
<comment type="similarity">
    <text evidence="5">In the C-terminal section; belongs to the aldehyde dehydrogenase family.</text>
</comment>
<dbReference type="SUPFAM" id="SSF53720">
    <property type="entry name" value="ALDH-like"/>
    <property type="match status" value="1"/>
</dbReference>
<organism evidence="10 11">
    <name type="scientific">Congregibacter litoralis KT71</name>
    <dbReference type="NCBI Taxonomy" id="314285"/>
    <lineage>
        <taxon>Bacteria</taxon>
        <taxon>Pseudomonadati</taxon>
        <taxon>Pseudomonadota</taxon>
        <taxon>Gammaproteobacteria</taxon>
        <taxon>Cellvibrionales</taxon>
        <taxon>Halieaceae</taxon>
        <taxon>Congregibacter</taxon>
    </lineage>
</organism>
<keyword evidence="5" id="KW-0678">Repressor</keyword>
<feature type="active site" evidence="6">
    <location>
        <position position="785"/>
    </location>
</feature>
<dbReference type="InterPro" id="IPR005933">
    <property type="entry name" value="PutA_C"/>
</dbReference>
<dbReference type="SUPFAM" id="SSF51730">
    <property type="entry name" value="FAD-linked oxidoreductase"/>
    <property type="match status" value="1"/>
</dbReference>
<evidence type="ECO:0000259" key="8">
    <source>
        <dbReference type="Pfam" id="PF01619"/>
    </source>
</evidence>
<dbReference type="EMBL" id="AAOA02000002">
    <property type="protein sequence ID" value="EAQ98123.2"/>
    <property type="molecule type" value="Genomic_DNA"/>
</dbReference>
<dbReference type="Gene3D" id="1.20.5.460">
    <property type="entry name" value="Single helix bin"/>
    <property type="match status" value="1"/>
</dbReference>
<dbReference type="PANTHER" id="PTHR42862">
    <property type="entry name" value="DELTA-1-PYRROLINE-5-CARBOXYLATE DEHYDROGENASE 1, ISOFORM A-RELATED"/>
    <property type="match status" value="1"/>
</dbReference>
<comment type="pathway">
    <text evidence="5">Amino-acid degradation; L-proline degradation into L-glutamate; L-glutamate from L-proline: step 1/2.</text>
</comment>
<feature type="domain" description="Aldehyde dehydrogenase" evidence="7">
    <location>
        <begin position="574"/>
        <end position="1005"/>
    </location>
</feature>
<evidence type="ECO:0000256" key="4">
    <source>
        <dbReference type="ARBA" id="ARBA00048142"/>
    </source>
</evidence>
<feature type="active site" evidence="6">
    <location>
        <position position="819"/>
    </location>
</feature>
<dbReference type="RefSeq" id="WP_023659877.1">
    <property type="nucleotide sequence ID" value="NZ_CM002299.1"/>
</dbReference>
<accession>A4A754</accession>
<dbReference type="EC" id="1.5.5.2" evidence="5"/>
<keyword evidence="5" id="KW-0804">Transcription</keyword>
<evidence type="ECO:0000256" key="1">
    <source>
        <dbReference type="ARBA" id="ARBA00004786"/>
    </source>
</evidence>
<dbReference type="InterPro" id="IPR024089">
    <property type="entry name" value="PRODH_PutA_dom_I/II"/>
</dbReference>
<dbReference type="Pfam" id="PF14850">
    <property type="entry name" value="Pro_dh-DNA_bdg"/>
    <property type="match status" value="1"/>
</dbReference>
<dbReference type="FunFam" id="3.40.309.10:FF:000005">
    <property type="entry name" value="1-pyrroline-5-carboxylate dehydrogenase 1"/>
    <property type="match status" value="1"/>
</dbReference>
<dbReference type="eggNOG" id="COG0506">
    <property type="taxonomic scope" value="Bacteria"/>
</dbReference>
<evidence type="ECO:0000259" key="9">
    <source>
        <dbReference type="Pfam" id="PF14850"/>
    </source>
</evidence>
<dbReference type="SUPFAM" id="SSF81935">
    <property type="entry name" value="N-terminal domain of bifunctional PutA protein"/>
    <property type="match status" value="1"/>
</dbReference>
<feature type="domain" description="Proline dehydrogenase" evidence="8">
    <location>
        <begin position="192"/>
        <end position="484"/>
    </location>
</feature>
<evidence type="ECO:0000256" key="6">
    <source>
        <dbReference type="PIRSR" id="PIRSR000197-1"/>
    </source>
</evidence>
<keyword evidence="2 5" id="KW-0560">Oxidoreductase</keyword>
<dbReference type="PIRSF" id="PIRSF000197">
    <property type="entry name" value="Bifunct_PutA"/>
    <property type="match status" value="1"/>
</dbReference>
<dbReference type="NCBIfam" id="NF008869">
    <property type="entry name" value="PRK11904.1"/>
    <property type="match status" value="1"/>
</dbReference>
<keyword evidence="5" id="KW-0238">DNA-binding</keyword>
<dbReference type="Gene3D" id="3.40.605.10">
    <property type="entry name" value="Aldehyde Dehydrogenase, Chain A, domain 1"/>
    <property type="match status" value="1"/>
</dbReference>
<dbReference type="InterPro" id="IPR016160">
    <property type="entry name" value="Ald_DH_CS_CYS"/>
</dbReference>
<reference evidence="10 11" key="2">
    <citation type="journal article" date="2009" name="PLoS ONE">
        <title>The photosynthetic apparatus and its regulation in the aerobic gammaproteobacterium Congregibacter litoralis gen. nov., sp. nov.</title>
        <authorList>
            <person name="Spring S."/>
            <person name="Lunsdorf H."/>
            <person name="Fuchs B.M."/>
            <person name="Tindall B.J."/>
        </authorList>
    </citation>
    <scope>NUCLEOTIDE SEQUENCE [LARGE SCALE GENOMIC DNA]</scope>
    <source>
        <strain evidence="10">KT71</strain>
    </source>
</reference>
<keyword evidence="11" id="KW-1185">Reference proteome</keyword>
<reference evidence="10 11" key="1">
    <citation type="journal article" date="2007" name="Proc. Natl. Acad. Sci. U.S.A.">
        <title>Characterization of a marine gammaproteobacterium capable of aerobic anoxygenic photosynthesis.</title>
        <authorList>
            <person name="Fuchs B.M."/>
            <person name="Spring S."/>
            <person name="Teeling H."/>
            <person name="Quast C."/>
            <person name="Wulf J."/>
            <person name="Schattenhofer M."/>
            <person name="Yan S."/>
            <person name="Ferriera S."/>
            <person name="Johnson J."/>
            <person name="Glockner F.O."/>
            <person name="Amann R."/>
        </authorList>
    </citation>
    <scope>NUCLEOTIDE SEQUENCE [LARGE SCALE GENOMIC DNA]</scope>
    <source>
        <strain evidence="10">KT71</strain>
    </source>
</reference>
<comment type="function">
    <text evidence="5">Oxidizes proline to glutamate for use as a carbon and nitrogen source.</text>
</comment>
<comment type="catalytic activity">
    <reaction evidence="4 5">
        <text>L-glutamate 5-semialdehyde + NAD(+) + H2O = L-glutamate + NADH + 2 H(+)</text>
        <dbReference type="Rhea" id="RHEA:30235"/>
        <dbReference type="ChEBI" id="CHEBI:15377"/>
        <dbReference type="ChEBI" id="CHEBI:15378"/>
        <dbReference type="ChEBI" id="CHEBI:29985"/>
        <dbReference type="ChEBI" id="CHEBI:57540"/>
        <dbReference type="ChEBI" id="CHEBI:57945"/>
        <dbReference type="ChEBI" id="CHEBI:58066"/>
        <dbReference type="EC" id="1.2.1.88"/>
    </reaction>
</comment>
<dbReference type="InterPro" id="IPR024082">
    <property type="entry name" value="PRODH_PutA_dom_II"/>
</dbReference>
<evidence type="ECO:0000313" key="11">
    <source>
        <dbReference type="Proteomes" id="UP000019205"/>
    </source>
</evidence>
<protein>
    <recommendedName>
        <fullName evidence="5">Bifunctional protein PutA</fullName>
    </recommendedName>
    <domain>
        <recommendedName>
            <fullName evidence="5">Proline dehydrogenase</fullName>
            <ecNumber evidence="5">1.5.5.2</ecNumber>
        </recommendedName>
        <alternativeName>
            <fullName evidence="5">Proline oxidase</fullName>
        </alternativeName>
    </domain>
    <domain>
        <recommendedName>
            <fullName evidence="5">Delta-1-pyrroline-5-carboxylate dehydrogenase</fullName>
            <shortName evidence="5">P5C dehydrogenase</shortName>
            <ecNumber evidence="5">1.2.1.88</ecNumber>
        </recommendedName>
        <alternativeName>
            <fullName evidence="5">L-glutamate gamma-semialdehyde dehydrogenase</fullName>
        </alternativeName>
    </domain>
</protein>
<dbReference type="AlphaFoldDB" id="A4A754"/>